<organism evidence="8 9">
    <name type="scientific">Phytophthora megakarya</name>
    <dbReference type="NCBI Taxonomy" id="4795"/>
    <lineage>
        <taxon>Eukaryota</taxon>
        <taxon>Sar</taxon>
        <taxon>Stramenopiles</taxon>
        <taxon>Oomycota</taxon>
        <taxon>Peronosporomycetes</taxon>
        <taxon>Peronosporales</taxon>
        <taxon>Peronosporaceae</taxon>
        <taxon>Phytophthora</taxon>
    </lineage>
</organism>
<dbReference type="STRING" id="4795.A0A225W0H4"/>
<dbReference type="CDD" id="cd08646">
    <property type="entry name" value="FMT_core_Met-tRNA-FMT_N"/>
    <property type="match status" value="1"/>
</dbReference>
<name>A0A225W0H4_9STRA</name>
<dbReference type="InterPro" id="IPR002376">
    <property type="entry name" value="Formyl_transf_N"/>
</dbReference>
<proteinExistence type="inferred from homology"/>
<dbReference type="EMBL" id="NBNE01002415">
    <property type="protein sequence ID" value="OWZ10537.1"/>
    <property type="molecule type" value="Genomic_DNA"/>
</dbReference>
<dbReference type="Gene3D" id="3.40.50.12230">
    <property type="match status" value="1"/>
</dbReference>
<feature type="domain" description="Formyl transferase N-terminal" evidence="6">
    <location>
        <begin position="31"/>
        <end position="219"/>
    </location>
</feature>
<dbReference type="Proteomes" id="UP000198211">
    <property type="component" value="Unassembled WGS sequence"/>
</dbReference>
<evidence type="ECO:0000256" key="2">
    <source>
        <dbReference type="ARBA" id="ARBA00012261"/>
    </source>
</evidence>
<dbReference type="PANTHER" id="PTHR11138:SF5">
    <property type="entry name" value="METHIONYL-TRNA FORMYLTRANSFERASE, MITOCHONDRIAL"/>
    <property type="match status" value="1"/>
</dbReference>
<dbReference type="InterPro" id="IPR005793">
    <property type="entry name" value="Formyl_trans_C"/>
</dbReference>
<dbReference type="OrthoDB" id="10268103at2759"/>
<dbReference type="SUPFAM" id="SSF53328">
    <property type="entry name" value="Formyltransferase"/>
    <property type="match status" value="1"/>
</dbReference>
<dbReference type="InterPro" id="IPR041711">
    <property type="entry name" value="Met-tRNA-FMT_N"/>
</dbReference>
<evidence type="ECO:0000259" key="6">
    <source>
        <dbReference type="Pfam" id="PF00551"/>
    </source>
</evidence>
<protein>
    <recommendedName>
        <fullName evidence="3">Methionyl-tRNA formyltransferase, mitochondrial</fullName>
        <ecNumber evidence="2">2.1.2.9</ecNumber>
    </recommendedName>
</protein>
<dbReference type="GO" id="GO:0005739">
    <property type="term" value="C:mitochondrion"/>
    <property type="evidence" value="ECO:0007669"/>
    <property type="project" value="TreeGrafter"/>
</dbReference>
<comment type="similarity">
    <text evidence="1">Belongs to the Fmt family.</text>
</comment>
<dbReference type="AlphaFoldDB" id="A0A225W0H4"/>
<dbReference type="InterPro" id="IPR011034">
    <property type="entry name" value="Formyl_transferase-like_C_sf"/>
</dbReference>
<evidence type="ECO:0000256" key="4">
    <source>
        <dbReference type="ARBA" id="ARBA00022679"/>
    </source>
</evidence>
<evidence type="ECO:0000256" key="5">
    <source>
        <dbReference type="ARBA" id="ARBA00022917"/>
    </source>
</evidence>
<evidence type="ECO:0000256" key="1">
    <source>
        <dbReference type="ARBA" id="ARBA00010699"/>
    </source>
</evidence>
<evidence type="ECO:0000313" key="8">
    <source>
        <dbReference type="EMBL" id="OWZ10537.1"/>
    </source>
</evidence>
<dbReference type="GO" id="GO:0004479">
    <property type="term" value="F:methionyl-tRNA formyltransferase activity"/>
    <property type="evidence" value="ECO:0007669"/>
    <property type="project" value="UniProtKB-EC"/>
</dbReference>
<dbReference type="InterPro" id="IPR005794">
    <property type="entry name" value="Fmt"/>
</dbReference>
<sequence length="388" mass="43871">MLTAHRHAARVFAPLVSRRFSLAAPGQPPYRVLFFGTDDVSLATLKLLHANSHAERGDDRLIEHIEVVCPSDRPMNGRKKDEPVPVKKFAQRCGLKVFDTPAHLKSLKTWDFPVTDNFDVGVVVSFGYFLHPHMLKNLLHGAINMHPSLLPKYRGPAPIHHALLNGDSTTGVSVIEIDPKAFDVGRILLQERFDIKPSIQCQELTTELASFGADCIVKTLACLPAHKKSAIVQDDAVACKAPKLKFKDGLISFKEPASDIFHRWQALSNSVGMNVQFRERMVKLIEIRLPTAEELQSVEADEARNEPAEIGTFFFEKKRQALWLRCANDSWLLITKLQQADRKIGTALDFCNGYRLKNMQRERFEKTVDTSCQLRTSHEQIQHAYRSK</sequence>
<dbReference type="InterPro" id="IPR036477">
    <property type="entry name" value="Formyl_transf_N_sf"/>
</dbReference>
<feature type="domain" description="Formyl transferase C-terminal" evidence="7">
    <location>
        <begin position="243"/>
        <end position="355"/>
    </location>
</feature>
<comment type="caution">
    <text evidence="8">The sequence shown here is derived from an EMBL/GenBank/DDBJ whole genome shotgun (WGS) entry which is preliminary data.</text>
</comment>
<dbReference type="PANTHER" id="PTHR11138">
    <property type="entry name" value="METHIONYL-TRNA FORMYLTRANSFERASE"/>
    <property type="match status" value="1"/>
</dbReference>
<keyword evidence="9" id="KW-1185">Reference proteome</keyword>
<dbReference type="SUPFAM" id="SSF50486">
    <property type="entry name" value="FMT C-terminal domain-like"/>
    <property type="match status" value="1"/>
</dbReference>
<keyword evidence="5" id="KW-0648">Protein biosynthesis</keyword>
<dbReference type="EC" id="2.1.2.9" evidence="2"/>
<dbReference type="Pfam" id="PF02911">
    <property type="entry name" value="Formyl_trans_C"/>
    <property type="match status" value="1"/>
</dbReference>
<evidence type="ECO:0000259" key="7">
    <source>
        <dbReference type="Pfam" id="PF02911"/>
    </source>
</evidence>
<evidence type="ECO:0000256" key="3">
    <source>
        <dbReference type="ARBA" id="ARBA00014185"/>
    </source>
</evidence>
<evidence type="ECO:0000313" key="9">
    <source>
        <dbReference type="Proteomes" id="UP000198211"/>
    </source>
</evidence>
<reference evidence="9" key="1">
    <citation type="submission" date="2017-03" db="EMBL/GenBank/DDBJ databases">
        <title>Phytopthora megakarya and P. palmivora, two closely related causual agents of cacao black pod achieved similar genome size and gene model numbers by different mechanisms.</title>
        <authorList>
            <person name="Ali S."/>
            <person name="Shao J."/>
            <person name="Larry D.J."/>
            <person name="Kronmiller B."/>
            <person name="Shen D."/>
            <person name="Strem M.D."/>
            <person name="Melnick R.L."/>
            <person name="Guiltinan M.J."/>
            <person name="Tyler B.M."/>
            <person name="Meinhardt L.W."/>
            <person name="Bailey B.A."/>
        </authorList>
    </citation>
    <scope>NUCLEOTIDE SEQUENCE [LARGE SCALE GENOMIC DNA]</scope>
    <source>
        <strain evidence="9">zdho120</strain>
    </source>
</reference>
<accession>A0A225W0H4</accession>
<dbReference type="NCBIfam" id="TIGR00460">
    <property type="entry name" value="fmt"/>
    <property type="match status" value="1"/>
</dbReference>
<gene>
    <name evidence="8" type="ORF">PHMEG_00016608</name>
</gene>
<keyword evidence="4 8" id="KW-0808">Transferase</keyword>
<dbReference type="Pfam" id="PF00551">
    <property type="entry name" value="Formyl_trans_N"/>
    <property type="match status" value="1"/>
</dbReference>